<dbReference type="PANTHER" id="PTHR46111">
    <property type="entry name" value="RIBOSOMAL RNA SMALL SUBUNIT METHYLTRANSFERASE I"/>
    <property type="match status" value="1"/>
</dbReference>
<gene>
    <name evidence="6" type="primary">rsmI</name>
    <name evidence="9" type="ORF">SAMN04489740_2062</name>
</gene>
<name>A0A1H5KLA4_9MICC</name>
<keyword evidence="1 6" id="KW-0963">Cytoplasm</keyword>
<dbReference type="CDD" id="cd11648">
    <property type="entry name" value="RsmI"/>
    <property type="match status" value="1"/>
</dbReference>
<dbReference type="PIRSF" id="PIRSF005917">
    <property type="entry name" value="MTase_YraL"/>
    <property type="match status" value="1"/>
</dbReference>
<dbReference type="GO" id="GO:0070677">
    <property type="term" value="F:rRNA (cytosine-2'-O-)-methyltransferase activity"/>
    <property type="evidence" value="ECO:0007669"/>
    <property type="project" value="UniProtKB-UniRule"/>
</dbReference>
<evidence type="ECO:0000256" key="1">
    <source>
        <dbReference type="ARBA" id="ARBA00022490"/>
    </source>
</evidence>
<dbReference type="HAMAP" id="MF_01877">
    <property type="entry name" value="16SrRNA_methyltr_I"/>
    <property type="match status" value="1"/>
</dbReference>
<dbReference type="Proteomes" id="UP000182725">
    <property type="component" value="Unassembled WGS sequence"/>
</dbReference>
<dbReference type="SUPFAM" id="SSF53790">
    <property type="entry name" value="Tetrapyrrole methylase"/>
    <property type="match status" value="1"/>
</dbReference>
<dbReference type="FunFam" id="3.40.1010.10:FF:000007">
    <property type="entry name" value="Ribosomal RNA small subunit methyltransferase I"/>
    <property type="match status" value="1"/>
</dbReference>
<organism evidence="9 10">
    <name type="scientific">Arthrobacter alpinus</name>
    <dbReference type="NCBI Taxonomy" id="656366"/>
    <lineage>
        <taxon>Bacteria</taxon>
        <taxon>Bacillati</taxon>
        <taxon>Actinomycetota</taxon>
        <taxon>Actinomycetes</taxon>
        <taxon>Micrococcales</taxon>
        <taxon>Micrococcaceae</taxon>
        <taxon>Arthrobacter</taxon>
    </lineage>
</organism>
<dbReference type="InterPro" id="IPR000878">
    <property type="entry name" value="4pyrrol_Mease"/>
</dbReference>
<keyword evidence="3 6" id="KW-0489">Methyltransferase</keyword>
<dbReference type="EC" id="2.1.1.198" evidence="6"/>
<comment type="subcellular location">
    <subcellularLocation>
        <location evidence="6">Cytoplasm</location>
    </subcellularLocation>
</comment>
<comment type="similarity">
    <text evidence="6">Belongs to the methyltransferase superfamily. RsmI family.</text>
</comment>
<dbReference type="NCBIfam" id="TIGR00096">
    <property type="entry name" value="16S rRNA (cytidine(1402)-2'-O)-methyltransferase"/>
    <property type="match status" value="1"/>
</dbReference>
<dbReference type="AlphaFoldDB" id="A0A1H5KLA4"/>
<keyword evidence="4 6" id="KW-0808">Transferase</keyword>
<proteinExistence type="inferred from homology"/>
<comment type="catalytic activity">
    <reaction evidence="6">
        <text>cytidine(1402) in 16S rRNA + S-adenosyl-L-methionine = 2'-O-methylcytidine(1402) in 16S rRNA + S-adenosyl-L-homocysteine + H(+)</text>
        <dbReference type="Rhea" id="RHEA:42924"/>
        <dbReference type="Rhea" id="RHEA-COMP:10285"/>
        <dbReference type="Rhea" id="RHEA-COMP:10286"/>
        <dbReference type="ChEBI" id="CHEBI:15378"/>
        <dbReference type="ChEBI" id="CHEBI:57856"/>
        <dbReference type="ChEBI" id="CHEBI:59789"/>
        <dbReference type="ChEBI" id="CHEBI:74495"/>
        <dbReference type="ChEBI" id="CHEBI:82748"/>
        <dbReference type="EC" id="2.1.1.198"/>
    </reaction>
</comment>
<evidence type="ECO:0000256" key="2">
    <source>
        <dbReference type="ARBA" id="ARBA00022552"/>
    </source>
</evidence>
<dbReference type="InterPro" id="IPR014776">
    <property type="entry name" value="4pyrrole_Mease_sub2"/>
</dbReference>
<dbReference type="Gene3D" id="3.30.950.10">
    <property type="entry name" value="Methyltransferase, Cobalt-precorrin-4 Transmethylase, Domain 2"/>
    <property type="match status" value="1"/>
</dbReference>
<evidence type="ECO:0000256" key="4">
    <source>
        <dbReference type="ARBA" id="ARBA00022679"/>
    </source>
</evidence>
<evidence type="ECO:0000256" key="5">
    <source>
        <dbReference type="ARBA" id="ARBA00022691"/>
    </source>
</evidence>
<keyword evidence="5 6" id="KW-0949">S-adenosyl-L-methionine</keyword>
<dbReference type="PANTHER" id="PTHR46111:SF1">
    <property type="entry name" value="RIBOSOMAL RNA SMALL SUBUNIT METHYLTRANSFERASE I"/>
    <property type="match status" value="1"/>
</dbReference>
<evidence type="ECO:0000259" key="8">
    <source>
        <dbReference type="Pfam" id="PF00590"/>
    </source>
</evidence>
<dbReference type="InterPro" id="IPR014777">
    <property type="entry name" value="4pyrrole_Mease_sub1"/>
</dbReference>
<sequence>MLPKWDSVAAANYAGVMEDDFGQENNSTTDGSVDGLEVAEGPMDSSLAPTSKPGEGYIILAATPIGNTGDASSRLIAWLGAADIVAAEDTRRLHRLVTNLGVKVGGQIISYHEHNEAVKTAELLTQVQTGKTLLMVTDAGMPSVSDPGFRLVAAAVEAGVKVTAAPGPSAVLTALALSGLPTDRFCFEGFLPRKSGERASRLHELSVEKRTMVFFEAPHRLEAMLRALHTAFGPARPAAVCRELTKTYEEVVRKPLSGLLEWAETTQIRGEIAIVVGGAPDSDQGTIEDHVAAVKELMEQGMRMKEAVAVVAHDVHVSKRELYSAVLAARA</sequence>
<evidence type="ECO:0000313" key="10">
    <source>
        <dbReference type="Proteomes" id="UP000182725"/>
    </source>
</evidence>
<dbReference type="Gene3D" id="3.40.1010.10">
    <property type="entry name" value="Cobalt-precorrin-4 Transmethylase, Domain 1"/>
    <property type="match status" value="1"/>
</dbReference>
<accession>A0A1H5KLA4</accession>
<protein>
    <recommendedName>
        <fullName evidence="6">Ribosomal RNA small subunit methyltransferase I</fullName>
        <ecNumber evidence="6">2.1.1.198</ecNumber>
    </recommendedName>
    <alternativeName>
        <fullName evidence="6">16S rRNA 2'-O-ribose C1402 methyltransferase</fullName>
    </alternativeName>
    <alternativeName>
        <fullName evidence="6">rRNA (cytidine-2'-O-)-methyltransferase RsmI</fullName>
    </alternativeName>
</protein>
<evidence type="ECO:0000313" key="9">
    <source>
        <dbReference type="EMBL" id="SEE65394.1"/>
    </source>
</evidence>
<dbReference type="EMBL" id="FNTV01000001">
    <property type="protein sequence ID" value="SEE65394.1"/>
    <property type="molecule type" value="Genomic_DNA"/>
</dbReference>
<dbReference type="InterPro" id="IPR008189">
    <property type="entry name" value="rRNA_ssu_MeTfrase_I"/>
</dbReference>
<evidence type="ECO:0000256" key="7">
    <source>
        <dbReference type="SAM" id="MobiDB-lite"/>
    </source>
</evidence>
<dbReference type="InterPro" id="IPR035996">
    <property type="entry name" value="4pyrrol_Methylase_sf"/>
</dbReference>
<feature type="domain" description="Tetrapyrrole methylase" evidence="8">
    <location>
        <begin position="58"/>
        <end position="257"/>
    </location>
</feature>
<comment type="function">
    <text evidence="6">Catalyzes the 2'-O-methylation of the ribose of cytidine 1402 (C1402) in 16S rRNA.</text>
</comment>
<feature type="region of interest" description="Disordered" evidence="7">
    <location>
        <begin position="20"/>
        <end position="50"/>
    </location>
</feature>
<reference evidence="9 10" key="1">
    <citation type="submission" date="2016-10" db="EMBL/GenBank/DDBJ databases">
        <authorList>
            <person name="de Groot N.N."/>
        </authorList>
    </citation>
    <scope>NUCLEOTIDE SEQUENCE [LARGE SCALE GENOMIC DNA]</scope>
    <source>
        <strain evidence="9 10">DSM 22274</strain>
    </source>
</reference>
<dbReference type="FunFam" id="3.30.950.10:FF:000002">
    <property type="entry name" value="Ribosomal RNA small subunit methyltransferase I"/>
    <property type="match status" value="1"/>
</dbReference>
<dbReference type="GO" id="GO:0005737">
    <property type="term" value="C:cytoplasm"/>
    <property type="evidence" value="ECO:0007669"/>
    <property type="project" value="UniProtKB-SubCell"/>
</dbReference>
<evidence type="ECO:0000256" key="3">
    <source>
        <dbReference type="ARBA" id="ARBA00022603"/>
    </source>
</evidence>
<keyword evidence="2 6" id="KW-0698">rRNA processing</keyword>
<evidence type="ECO:0000256" key="6">
    <source>
        <dbReference type="HAMAP-Rule" id="MF_01877"/>
    </source>
</evidence>
<dbReference type="Pfam" id="PF00590">
    <property type="entry name" value="TP_methylase"/>
    <property type="match status" value="1"/>
</dbReference>